<proteinExistence type="predicted"/>
<organism evidence="1 2">
    <name type="scientific">Teladorsagia circumcincta</name>
    <name type="common">Brown stomach worm</name>
    <name type="synonym">Ostertagia circumcincta</name>
    <dbReference type="NCBI Taxonomy" id="45464"/>
    <lineage>
        <taxon>Eukaryota</taxon>
        <taxon>Metazoa</taxon>
        <taxon>Ecdysozoa</taxon>
        <taxon>Nematoda</taxon>
        <taxon>Chromadorea</taxon>
        <taxon>Rhabditida</taxon>
        <taxon>Rhabditina</taxon>
        <taxon>Rhabditomorpha</taxon>
        <taxon>Strongyloidea</taxon>
        <taxon>Trichostrongylidae</taxon>
        <taxon>Teladorsagia</taxon>
    </lineage>
</organism>
<name>A0A2G9V222_TELCI</name>
<protein>
    <submittedName>
        <fullName evidence="1">Uncharacterized protein</fullName>
    </submittedName>
</protein>
<gene>
    <name evidence="1" type="ORF">TELCIR_01373</name>
</gene>
<evidence type="ECO:0000313" key="2">
    <source>
        <dbReference type="Proteomes" id="UP000230423"/>
    </source>
</evidence>
<evidence type="ECO:0000313" key="1">
    <source>
        <dbReference type="EMBL" id="PIO76544.1"/>
    </source>
</evidence>
<dbReference type="EMBL" id="KZ345044">
    <property type="protein sequence ID" value="PIO76544.1"/>
    <property type="molecule type" value="Genomic_DNA"/>
</dbReference>
<accession>A0A2G9V222</accession>
<keyword evidence="2" id="KW-1185">Reference proteome</keyword>
<reference evidence="1 2" key="1">
    <citation type="submission" date="2015-09" db="EMBL/GenBank/DDBJ databases">
        <title>Draft genome of the parasitic nematode Teladorsagia circumcincta isolate WARC Sus (inbred).</title>
        <authorList>
            <person name="Mitreva M."/>
        </authorList>
    </citation>
    <scope>NUCLEOTIDE SEQUENCE [LARGE SCALE GENOMIC DNA]</scope>
    <source>
        <strain evidence="1 2">S</strain>
    </source>
</reference>
<dbReference type="AlphaFoldDB" id="A0A2G9V222"/>
<dbReference type="Proteomes" id="UP000230423">
    <property type="component" value="Unassembled WGS sequence"/>
</dbReference>
<sequence>MTRCSSTFGHKISASPIFNCRSSRMSDTSTASTRNTRRGKKANVFEKNPVIEQEPRAKIVESIPDEELNEAVEQPDVVCFVYEAVVLVSLYSSTVP</sequence>